<reference evidence="11" key="1">
    <citation type="journal article" date="2020" name="Fungal Divers.">
        <title>Resolving the Mortierellaceae phylogeny through synthesis of multi-gene phylogenetics and phylogenomics.</title>
        <authorList>
            <person name="Vandepol N."/>
            <person name="Liber J."/>
            <person name="Desiro A."/>
            <person name="Na H."/>
            <person name="Kennedy M."/>
            <person name="Barry K."/>
            <person name="Grigoriev I.V."/>
            <person name="Miller A.N."/>
            <person name="O'Donnell K."/>
            <person name="Stajich J.E."/>
            <person name="Bonito G."/>
        </authorList>
    </citation>
    <scope>NUCLEOTIDE SEQUENCE</scope>
    <source>
        <strain evidence="11">NVP60</strain>
    </source>
</reference>
<comment type="function">
    <text evidence="6">Involved in cytoplasm to vacuole transport (Cvt), pexophagy, mitophagy and nucleophagy. Recruits mitochondria for their selective degradation via autophagy (mitophagy) during starvation. Works as scaffold proteins that recruit ATG proteins to the pre-autophagosome (PAS), the site of vesicle/autophagosome formation. Required for the Cvt vesicles completion.</text>
</comment>
<accession>A0A9P6RKW6</accession>
<feature type="coiled-coil region" evidence="7">
    <location>
        <begin position="893"/>
        <end position="1078"/>
    </location>
</feature>
<dbReference type="GO" id="GO:0060090">
    <property type="term" value="F:molecular adaptor activity"/>
    <property type="evidence" value="ECO:0007669"/>
    <property type="project" value="TreeGrafter"/>
</dbReference>
<dbReference type="EMBL" id="JAAAIN010000026">
    <property type="protein sequence ID" value="KAG0322568.1"/>
    <property type="molecule type" value="Genomic_DNA"/>
</dbReference>
<dbReference type="PANTHER" id="PTHR13222">
    <property type="entry name" value="RB1-INDUCIBLE COILED-COIL"/>
    <property type="match status" value="1"/>
</dbReference>
<dbReference type="Proteomes" id="UP000823405">
    <property type="component" value="Unassembled WGS sequence"/>
</dbReference>
<keyword evidence="6" id="KW-0926">Vacuole</keyword>
<keyword evidence="4 6" id="KW-0072">Autophagy</keyword>
<keyword evidence="3 6" id="KW-0653">Protein transport</keyword>
<feature type="domain" description="Autophagy-related protein 11 C-terminal" evidence="10">
    <location>
        <begin position="1233"/>
        <end position="1378"/>
    </location>
</feature>
<sequence>MAYYKAIVAHAGVCERIMEELRMQSLAVQVALTNLDAHSRSVLETFEKFNAFATKEITKQARLIQSFPRDIEALRQIRVHPALLPSDSPERYISDFIPTDKLILWAERCRGIHEELLRDGKDLSSSIKEVQEGTVAIRSNSGINLVQLESAMEDILHTVEQQNHIRQRAERDQLRVKERVLEISKPEGFSGSASTLEALGQLAEVYKTDYFATSRQSDEMLREKLGIFISAKRSQTANLISQLMHISKLQSTIASIPPSLANLDDALRKRDADFSQLVYVQRIPIAYGALVVEIVRRREYAKLLLQKSQQLAEVMSRFRQMEQRRRDSFRSEVAKFVPVVVQGLDDVPPFCEINALHTRDRLPPFTREHVAEFERLVNQLSVGLGGQVSEGAESHVLGADQSMAGASSISGESNQDALSKLRVTLVKMTAQMDVMGGEFDRILEKSFLTEKIQRLEEDNAKLRADMSRVDVQQRSGTPQLAQLPFPRLNTPVGGAGGSVGTGSSTAVGIGGASANTPTSPKLSRQPSRGSGSSNAGNRAEADDQQAVLQQQVQQNQRLTKENGELAGKIKAYEARIRTLEDLLYQHFRTGSSADSSVSSKESRHQLSVSPNSDQPWKDPEEIQAARTQSQAKEQEKKRDEERLVILEQELQDKAQQLEEAETKLRNERILKEQFAAVNDELRQELLELKLLSATSDEASDDKSAGTAAIQRRSDELELELKGMITKYDHLLQHHEKETEVQSVETKAFKERIDELTNQMALEKELLEDQLNQAKRSAEEASERAVELENELDVVNEELQNKVLELEEEVENHTAKLMDVTARAEEQERQLESHRAVHDDILAQLKDREKELTTALEDRQVAKEANAQVHEDFSKLKDTHTELEKDHAALSKSLQDTQSSRDELAQQVETLRKQVSDLEAQRESYTVDVDMRLEEAKTMVRRAEADWKEKSRLLEQMERATKDLTNPLKQCLIVVGIQQAELEISNLEQVHERLQAIERGVQALIKKHADEQKNELSAHETLLAEMRKENEGTQDILNSTITSLKKANQDAAEGTAAVRQELESTVSRLKEELENVRVQQRASAIPVPPSTTPISGTPMASTSPATPMPPTMLHGLKEISATTDSTVESLRIHDRVLLSTLALDLGISLPTLSSADDQDTASYPTSSVLLDQSEKRAKSGSALLAPTPVVAGSVVLGSSSGSGRSSSTTVPLPKDILQTFDFSVLNVPEVTTLIKKKLFDTEHLLKRWQRECKNLKEKYNRASAEAHEKIAFRNFKVDDLTLFLPTRNSISKPWAAFNINFPHYFLQMTPSMSSQLRNREWIVARITSITEAIVDKRLAAEAAATEDESGGTSSSSSAVSAHNPFGLADGVKYYLLDATSWNGYQSHSHGHGKSSSYHSSSGRESISGSSKLRHHSSTSALKDLTSSSIRDHERTRDRREREHESERRKHRDQEDAQDEESTTRLKTLAEDREEDALHVHGKAGTTTTEVEPSKSTNANPSLLSLFQPGGSSPQSFGAGESLTSSAPTVTAASIAPASSTPSPRGAFAVEASKNVSHQASKPRRPDSMHFDSTASSVHEILTTAHLPPTNPSGLAGAGSRSSLGAAIAGSAPISIPYQSAATNALRAISSSVGSTGSGGSGSVSSLLAQQLGGSGSGSGSATTALATNSPPRPMMMSSSPHKIGVSTVSAVGTTVSVSNTTATGTSVPTHGHSHGHGPGNPQGGPSSPNLGSSSGVFGSASSVPIHPSRLSTSSNRDDLEQFAVFATDEDQEEEDRQQQHQRQQQQQQQSHRGGFNRSSSSTSTWHGHPTGGL</sequence>
<evidence type="ECO:0000256" key="1">
    <source>
        <dbReference type="ARBA" id="ARBA00009729"/>
    </source>
</evidence>
<evidence type="ECO:0000259" key="9">
    <source>
        <dbReference type="Pfam" id="PF04108"/>
    </source>
</evidence>
<dbReference type="GO" id="GO:0034517">
    <property type="term" value="P:ribophagy"/>
    <property type="evidence" value="ECO:0007669"/>
    <property type="project" value="TreeGrafter"/>
</dbReference>
<feature type="compositionally biased region" description="Low complexity" evidence="8">
    <location>
        <begin position="1722"/>
        <end position="1742"/>
    </location>
</feature>
<comment type="similarity">
    <text evidence="1 6">Belongs to the ATG11 family.</text>
</comment>
<evidence type="ECO:0000259" key="10">
    <source>
        <dbReference type="Pfam" id="PF10377"/>
    </source>
</evidence>
<feature type="compositionally biased region" description="Basic and acidic residues" evidence="8">
    <location>
        <begin position="1460"/>
        <end position="1477"/>
    </location>
</feature>
<feature type="domain" description="Autophagy protein ATG17-like" evidence="9">
    <location>
        <begin position="14"/>
        <end position="336"/>
    </location>
</feature>
<feature type="compositionally biased region" description="Polar residues" evidence="8">
    <location>
        <begin position="1795"/>
        <end position="1804"/>
    </location>
</feature>
<dbReference type="InterPro" id="IPR019460">
    <property type="entry name" value="Atg11_C"/>
</dbReference>
<name>A0A9P6RKW6_9FUNG</name>
<dbReference type="OrthoDB" id="447953at2759"/>
<dbReference type="GO" id="GO:0015031">
    <property type="term" value="P:protein transport"/>
    <property type="evidence" value="ECO:0007669"/>
    <property type="project" value="UniProtKB-KW"/>
</dbReference>
<evidence type="ECO:0000256" key="7">
    <source>
        <dbReference type="SAM" id="Coils"/>
    </source>
</evidence>
<dbReference type="GO" id="GO:0019901">
    <property type="term" value="F:protein kinase binding"/>
    <property type="evidence" value="ECO:0007669"/>
    <property type="project" value="TreeGrafter"/>
</dbReference>
<feature type="compositionally biased region" description="Polar residues" evidence="8">
    <location>
        <begin position="1483"/>
        <end position="1514"/>
    </location>
</feature>
<feature type="compositionally biased region" description="Polar residues" evidence="8">
    <location>
        <begin position="605"/>
        <end position="614"/>
    </location>
</feature>
<dbReference type="GO" id="GO:0034045">
    <property type="term" value="C:phagophore assembly site membrane"/>
    <property type="evidence" value="ECO:0007669"/>
    <property type="project" value="UniProtKB-SubCell"/>
</dbReference>
<dbReference type="GO" id="GO:1903599">
    <property type="term" value="P:positive regulation of autophagy of mitochondrion"/>
    <property type="evidence" value="ECO:0007669"/>
    <property type="project" value="UniProtKB-UniRule"/>
</dbReference>
<evidence type="ECO:0000256" key="6">
    <source>
        <dbReference type="RuleBase" id="RU367075"/>
    </source>
</evidence>
<feature type="compositionally biased region" description="Polar residues" evidence="8">
    <location>
        <begin position="515"/>
        <end position="526"/>
    </location>
</feature>
<keyword evidence="5 7" id="KW-0175">Coiled coil</keyword>
<evidence type="ECO:0000256" key="2">
    <source>
        <dbReference type="ARBA" id="ARBA00022448"/>
    </source>
</evidence>
<feature type="compositionally biased region" description="Polar residues" evidence="8">
    <location>
        <begin position="470"/>
        <end position="480"/>
    </location>
</feature>
<dbReference type="GO" id="GO:1990316">
    <property type="term" value="C:Atg1/ULK1 kinase complex"/>
    <property type="evidence" value="ECO:0007669"/>
    <property type="project" value="TreeGrafter"/>
</dbReference>
<evidence type="ECO:0000256" key="4">
    <source>
        <dbReference type="ARBA" id="ARBA00023006"/>
    </source>
</evidence>
<feature type="compositionally biased region" description="Polar residues" evidence="8">
    <location>
        <begin position="1416"/>
        <end position="1427"/>
    </location>
</feature>
<feature type="coiled-coil region" evidence="7">
    <location>
        <begin position="1237"/>
        <end position="1264"/>
    </location>
</feature>
<dbReference type="InterPro" id="IPR045326">
    <property type="entry name" value="ATG17-like_dom"/>
</dbReference>
<feature type="compositionally biased region" description="Low complexity" evidence="8">
    <location>
        <begin position="1779"/>
        <end position="1788"/>
    </location>
</feature>
<feature type="compositionally biased region" description="Low complexity" evidence="8">
    <location>
        <begin position="1658"/>
        <end position="1680"/>
    </location>
</feature>
<feature type="compositionally biased region" description="Basic and acidic residues" evidence="8">
    <location>
        <begin position="1428"/>
        <end position="1453"/>
    </location>
</feature>
<dbReference type="GO" id="GO:0000422">
    <property type="term" value="P:autophagy of mitochondrion"/>
    <property type="evidence" value="ECO:0007669"/>
    <property type="project" value="TreeGrafter"/>
</dbReference>
<keyword evidence="2 6" id="KW-0813">Transport</keyword>
<dbReference type="Pfam" id="PF04108">
    <property type="entry name" value="ATG17_like"/>
    <property type="match status" value="1"/>
</dbReference>
<feature type="coiled-coil region" evidence="7">
    <location>
        <begin position="745"/>
        <end position="843"/>
    </location>
</feature>
<dbReference type="GO" id="GO:0005774">
    <property type="term" value="C:vacuolar membrane"/>
    <property type="evidence" value="ECO:0007669"/>
    <property type="project" value="UniProtKB-SubCell"/>
</dbReference>
<feature type="region of interest" description="Disordered" evidence="8">
    <location>
        <begin position="1551"/>
        <end position="1572"/>
    </location>
</feature>
<protein>
    <recommendedName>
        <fullName evidence="6">Autophagy-related protein 11</fullName>
    </recommendedName>
</protein>
<feature type="compositionally biased region" description="Low complexity" evidence="8">
    <location>
        <begin position="1392"/>
        <end position="1409"/>
    </location>
</feature>
<gene>
    <name evidence="11" type="primary">ATG11</name>
    <name evidence="11" type="ORF">BGZ97_005812</name>
</gene>
<evidence type="ECO:0000256" key="3">
    <source>
        <dbReference type="ARBA" id="ARBA00022927"/>
    </source>
</evidence>
<dbReference type="InterPro" id="IPR040040">
    <property type="entry name" value="ATG11"/>
</dbReference>
<evidence type="ECO:0000313" key="12">
    <source>
        <dbReference type="Proteomes" id="UP000823405"/>
    </source>
</evidence>
<evidence type="ECO:0000256" key="5">
    <source>
        <dbReference type="ARBA" id="ARBA00023054"/>
    </source>
</evidence>
<dbReference type="PANTHER" id="PTHR13222:SF1">
    <property type="entry name" value="RB1-INDUCIBLE COILED-COIL PROTEIN 1"/>
    <property type="match status" value="1"/>
</dbReference>
<comment type="subcellular location">
    <subcellularLocation>
        <location evidence="6">Preautophagosomal structure membrane</location>
        <topology evidence="6">Peripheral membrane protein</topology>
    </subcellularLocation>
    <subcellularLocation>
        <location evidence="6">Vacuole membrane</location>
        <topology evidence="6">Peripheral membrane protein</topology>
    </subcellularLocation>
    <text evidence="6">During pexophagy, accumulates in the vacuolar membrane region, where the peroxisomes contact the vacuole.</text>
</comment>
<proteinExistence type="inferred from homology"/>
<dbReference type="Pfam" id="PF10377">
    <property type="entry name" value="ATG11"/>
    <property type="match status" value="1"/>
</dbReference>
<feature type="region of interest" description="Disordered" evidence="8">
    <location>
        <begin position="590"/>
        <end position="639"/>
    </location>
</feature>
<feature type="compositionally biased region" description="Low complexity" evidence="8">
    <location>
        <begin position="1641"/>
        <end position="1650"/>
    </location>
</feature>
<evidence type="ECO:0000313" key="11">
    <source>
        <dbReference type="EMBL" id="KAG0322568.1"/>
    </source>
</evidence>
<keyword evidence="6" id="KW-0472">Membrane</keyword>
<organism evidence="11 12">
    <name type="scientific">Linnemannia gamsii</name>
    <dbReference type="NCBI Taxonomy" id="64522"/>
    <lineage>
        <taxon>Eukaryota</taxon>
        <taxon>Fungi</taxon>
        <taxon>Fungi incertae sedis</taxon>
        <taxon>Mucoromycota</taxon>
        <taxon>Mortierellomycotina</taxon>
        <taxon>Mortierellomycetes</taxon>
        <taxon>Mortierellales</taxon>
        <taxon>Mortierellaceae</taxon>
        <taxon>Linnemannia</taxon>
    </lineage>
</organism>
<feature type="compositionally biased region" description="Low complexity" evidence="8">
    <location>
        <begin position="1698"/>
        <end position="1709"/>
    </location>
</feature>
<feature type="region of interest" description="Disordered" evidence="8">
    <location>
        <begin position="1630"/>
        <end position="1680"/>
    </location>
</feature>
<dbReference type="GO" id="GO:0000045">
    <property type="term" value="P:autophagosome assembly"/>
    <property type="evidence" value="ECO:0007669"/>
    <property type="project" value="UniProtKB-UniRule"/>
</dbReference>
<feature type="region of interest" description="Disordered" evidence="8">
    <location>
        <begin position="466"/>
        <end position="552"/>
    </location>
</feature>
<comment type="subunit">
    <text evidence="6">Homodimer.</text>
</comment>
<dbReference type="GO" id="GO:0034727">
    <property type="term" value="P:piecemeal microautophagy of the nucleus"/>
    <property type="evidence" value="ECO:0007669"/>
    <property type="project" value="TreeGrafter"/>
</dbReference>
<feature type="region of interest" description="Disordered" evidence="8">
    <location>
        <begin position="1698"/>
        <end position="1812"/>
    </location>
</feature>
<keyword evidence="12" id="KW-1185">Reference proteome</keyword>
<evidence type="ECO:0000256" key="8">
    <source>
        <dbReference type="SAM" id="MobiDB-lite"/>
    </source>
</evidence>
<feature type="region of interest" description="Disordered" evidence="8">
    <location>
        <begin position="1079"/>
        <end position="1103"/>
    </location>
</feature>
<dbReference type="GO" id="GO:0061709">
    <property type="term" value="P:reticulophagy"/>
    <property type="evidence" value="ECO:0007669"/>
    <property type="project" value="TreeGrafter"/>
</dbReference>
<feature type="compositionally biased region" description="Low complexity" evidence="8">
    <location>
        <begin position="527"/>
        <end position="552"/>
    </location>
</feature>
<comment type="caution">
    <text evidence="11">The sequence shown here is derived from an EMBL/GenBank/DDBJ whole genome shotgun (WGS) entry which is preliminary data.</text>
</comment>
<feature type="region of interest" description="Disordered" evidence="8">
    <location>
        <begin position="1384"/>
        <end position="1522"/>
    </location>
</feature>